<dbReference type="PANTHER" id="PTHR43594:SF1">
    <property type="entry name" value="QUERCETIN 2,3-DIOXYGENASE PA2418-RELATED"/>
    <property type="match status" value="1"/>
</dbReference>
<dbReference type="Pfam" id="PF02678">
    <property type="entry name" value="Pirin"/>
    <property type="match status" value="1"/>
</dbReference>
<dbReference type="InterPro" id="IPR008778">
    <property type="entry name" value="Pirin_C_dom"/>
</dbReference>
<proteinExistence type="inferred from homology"/>
<dbReference type="RefSeq" id="WP_187257148.1">
    <property type="nucleotide sequence ID" value="NZ_JBHULF010000007.1"/>
</dbReference>
<name>A0ABR7MBE9_9BACT</name>
<dbReference type="CDD" id="cd02247">
    <property type="entry name" value="cupin_pirin_C"/>
    <property type="match status" value="1"/>
</dbReference>
<dbReference type="InterPro" id="IPR011051">
    <property type="entry name" value="RmlC_Cupin_sf"/>
</dbReference>
<comment type="caution">
    <text evidence="5">The sequence shown here is derived from an EMBL/GenBank/DDBJ whole genome shotgun (WGS) entry which is preliminary data.</text>
</comment>
<feature type="domain" description="Pirin N-terminal" evidence="3">
    <location>
        <begin position="29"/>
        <end position="125"/>
    </location>
</feature>
<dbReference type="InterPro" id="IPR012093">
    <property type="entry name" value="Pirin"/>
</dbReference>
<dbReference type="SUPFAM" id="SSF51182">
    <property type="entry name" value="RmlC-like cupins"/>
    <property type="match status" value="1"/>
</dbReference>
<dbReference type="PIRSF" id="PIRSF006232">
    <property type="entry name" value="Pirin"/>
    <property type="match status" value="1"/>
</dbReference>
<dbReference type="InterPro" id="IPR053186">
    <property type="entry name" value="QDO-related"/>
</dbReference>
<dbReference type="Proteomes" id="UP000765802">
    <property type="component" value="Unassembled WGS sequence"/>
</dbReference>
<evidence type="ECO:0000313" key="6">
    <source>
        <dbReference type="Proteomes" id="UP000765802"/>
    </source>
</evidence>
<evidence type="ECO:0000259" key="3">
    <source>
        <dbReference type="Pfam" id="PF02678"/>
    </source>
</evidence>
<dbReference type="PANTHER" id="PTHR43594">
    <property type="entry name" value="QUERCETIN 2,3-DIOXYGENASE"/>
    <property type="match status" value="1"/>
</dbReference>
<sequence length="284" mass="31380">MKKGILHILSGRSKQITPEESVLQPLPHKDFRFANPIIVIHHIGPLKINAGAASRIHPHPHRGFAPVTFLLQGEAYHRDSMGNEGFMKAGDVQWMFAGKGILHSEGPTKELLAGGGDYELIQIWVNVPARHKWDDPYYKQAGREEMPLVSEEPGVDLRLASGEYEGLKGPLESFTPVVSIVGSVAKGSRYQFTAKAGYWTLLYVASGSIAVDQELIGPQQLVVFEKGNEEIQISASEDARLLYLSAKPIEEPIAAKDNFVMNTEAEVNQAMEDYQKGLFGELLF</sequence>
<dbReference type="CDD" id="cd02909">
    <property type="entry name" value="cupin_pirin_N"/>
    <property type="match status" value="1"/>
</dbReference>
<dbReference type="EMBL" id="MBUA01000023">
    <property type="protein sequence ID" value="MBC6491829.1"/>
    <property type="molecule type" value="Genomic_DNA"/>
</dbReference>
<accession>A0ABR7MBE9</accession>
<evidence type="ECO:0000259" key="4">
    <source>
        <dbReference type="Pfam" id="PF05726"/>
    </source>
</evidence>
<dbReference type="InterPro" id="IPR014710">
    <property type="entry name" value="RmlC-like_jellyroll"/>
</dbReference>
<dbReference type="InterPro" id="IPR003829">
    <property type="entry name" value="Pirin_N_dom"/>
</dbReference>
<comment type="similarity">
    <text evidence="1 2">Belongs to the pirin family.</text>
</comment>
<feature type="domain" description="Pirin C-terminal" evidence="4">
    <location>
        <begin position="184"/>
        <end position="280"/>
    </location>
</feature>
<dbReference type="Gene3D" id="2.60.120.10">
    <property type="entry name" value="Jelly Rolls"/>
    <property type="match status" value="2"/>
</dbReference>
<evidence type="ECO:0000256" key="2">
    <source>
        <dbReference type="RuleBase" id="RU003457"/>
    </source>
</evidence>
<evidence type="ECO:0000313" key="5">
    <source>
        <dbReference type="EMBL" id="MBC6491829.1"/>
    </source>
</evidence>
<dbReference type="Pfam" id="PF05726">
    <property type="entry name" value="Pirin_C"/>
    <property type="match status" value="1"/>
</dbReference>
<gene>
    <name evidence="5" type="ORF">BC349_12275</name>
</gene>
<protein>
    <recommendedName>
        <fullName evidence="7">Pirin family protein</fullName>
    </recommendedName>
</protein>
<evidence type="ECO:0008006" key="7">
    <source>
        <dbReference type="Google" id="ProtNLM"/>
    </source>
</evidence>
<evidence type="ECO:0000256" key="1">
    <source>
        <dbReference type="ARBA" id="ARBA00008416"/>
    </source>
</evidence>
<keyword evidence="6" id="KW-1185">Reference proteome</keyword>
<reference evidence="5 6" key="1">
    <citation type="submission" date="2016-07" db="EMBL/GenBank/DDBJ databases">
        <title>Genome analysis of Flavihumibacter stibioxidans YS-17.</title>
        <authorList>
            <person name="Shi K."/>
            <person name="Han Y."/>
            <person name="Wang G."/>
        </authorList>
    </citation>
    <scope>NUCLEOTIDE SEQUENCE [LARGE SCALE GENOMIC DNA]</scope>
    <source>
        <strain evidence="5 6">YS-17</strain>
    </source>
</reference>
<organism evidence="5 6">
    <name type="scientific">Flavihumibacter stibioxidans</name>
    <dbReference type="NCBI Taxonomy" id="1834163"/>
    <lineage>
        <taxon>Bacteria</taxon>
        <taxon>Pseudomonadati</taxon>
        <taxon>Bacteroidota</taxon>
        <taxon>Chitinophagia</taxon>
        <taxon>Chitinophagales</taxon>
        <taxon>Chitinophagaceae</taxon>
        <taxon>Flavihumibacter</taxon>
    </lineage>
</organism>